<evidence type="ECO:0000256" key="1">
    <source>
        <dbReference type="SAM" id="MobiDB-lite"/>
    </source>
</evidence>
<gene>
    <name evidence="3" type="ORF">CUN85_06330</name>
</gene>
<dbReference type="RefSeq" id="WP_135389481.1">
    <property type="nucleotide sequence ID" value="NZ_PGGK01000005.1"/>
</dbReference>
<keyword evidence="2" id="KW-0812">Transmembrane</keyword>
<evidence type="ECO:0000313" key="3">
    <source>
        <dbReference type="EMBL" id="TGC09442.1"/>
    </source>
</evidence>
<keyword evidence="4" id="KW-1185">Reference proteome</keyword>
<accession>A0A4E0PXG6</accession>
<keyword evidence="2" id="KW-1133">Transmembrane helix</keyword>
<evidence type="ECO:0000313" key="4">
    <source>
        <dbReference type="Proteomes" id="UP000297295"/>
    </source>
</evidence>
<feature type="transmembrane region" description="Helical" evidence="2">
    <location>
        <begin position="79"/>
        <end position="105"/>
    </location>
</feature>
<proteinExistence type="predicted"/>
<feature type="transmembrane region" description="Helical" evidence="2">
    <location>
        <begin position="117"/>
        <end position="141"/>
    </location>
</feature>
<reference evidence="3 4" key="1">
    <citation type="submission" date="2017-11" db="EMBL/GenBank/DDBJ databases">
        <title>Isolation and Characterization of Methanogenic Archaea from Saline Meromictic Lake at Siberia.</title>
        <authorList>
            <person name="Shen Y."/>
            <person name="Huang H.-H."/>
            <person name="Lai M.-C."/>
            <person name="Chen S.-C."/>
        </authorList>
    </citation>
    <scope>NUCLEOTIDE SEQUENCE [LARGE SCALE GENOMIC DNA]</scope>
    <source>
        <strain evidence="3 4">SY-01</strain>
    </source>
</reference>
<keyword evidence="2" id="KW-0472">Membrane</keyword>
<feature type="region of interest" description="Disordered" evidence="1">
    <location>
        <begin position="305"/>
        <end position="324"/>
    </location>
</feature>
<dbReference type="Proteomes" id="UP000297295">
    <property type="component" value="Unassembled WGS sequence"/>
</dbReference>
<sequence>MLNFDGNFHEIDLTTYILIYMLLAIAVNLIQFLSKTMLLDWQSKKKRSDLIKAFRINKRIKPHIDEYEKIKWFNIDFKGYVYSNIGLLCGFIVPSCIVILVLYLYETTYQIELSDILALNLMTYTIIISFLVSLISFILMGHIVKKAFNNSLLLKKHVTYASILRAITYYTLGICLLNFSFMLFLLYNWRTMIYSSSFTQLLVIIAFSMVAGVIFLSFIAKKSYEKTVKNFINVDKVSTFPFMNIFTNENTQICGTVLDIFDDKILTLKDGYMERIISWNSVHIIEIDNKIREEHEDQTHLDSFYQPSSNLHGLPSRNDSAGYN</sequence>
<dbReference type="EMBL" id="PGGK01000005">
    <property type="protein sequence ID" value="TGC09442.1"/>
    <property type="molecule type" value="Genomic_DNA"/>
</dbReference>
<name>A0A4E0PXG6_9EURY</name>
<dbReference type="AlphaFoldDB" id="A0A4E0PXG6"/>
<comment type="caution">
    <text evidence="3">The sequence shown here is derived from an EMBL/GenBank/DDBJ whole genome shotgun (WGS) entry which is preliminary data.</text>
</comment>
<evidence type="ECO:0000256" key="2">
    <source>
        <dbReference type="SAM" id="Phobius"/>
    </source>
</evidence>
<feature type="transmembrane region" description="Helical" evidence="2">
    <location>
        <begin position="162"/>
        <end position="186"/>
    </location>
</feature>
<protein>
    <submittedName>
        <fullName evidence="3">Uncharacterized protein</fullName>
    </submittedName>
</protein>
<organism evidence="3 4">
    <name type="scientific">Methanolobus halotolerans</name>
    <dbReference type="NCBI Taxonomy" id="2052935"/>
    <lineage>
        <taxon>Archaea</taxon>
        <taxon>Methanobacteriati</taxon>
        <taxon>Methanobacteriota</taxon>
        <taxon>Stenosarchaea group</taxon>
        <taxon>Methanomicrobia</taxon>
        <taxon>Methanosarcinales</taxon>
        <taxon>Methanosarcinaceae</taxon>
        <taxon>Methanolobus</taxon>
    </lineage>
</organism>
<feature type="transmembrane region" description="Helical" evidence="2">
    <location>
        <begin position="198"/>
        <end position="220"/>
    </location>
</feature>
<feature type="transmembrane region" description="Helical" evidence="2">
    <location>
        <begin position="17"/>
        <end position="38"/>
    </location>
</feature>